<organism evidence="2 3">
    <name type="scientific">Eumeta variegata</name>
    <name type="common">Bagworm moth</name>
    <name type="synonym">Eumeta japonica</name>
    <dbReference type="NCBI Taxonomy" id="151549"/>
    <lineage>
        <taxon>Eukaryota</taxon>
        <taxon>Metazoa</taxon>
        <taxon>Ecdysozoa</taxon>
        <taxon>Arthropoda</taxon>
        <taxon>Hexapoda</taxon>
        <taxon>Insecta</taxon>
        <taxon>Pterygota</taxon>
        <taxon>Neoptera</taxon>
        <taxon>Endopterygota</taxon>
        <taxon>Lepidoptera</taxon>
        <taxon>Glossata</taxon>
        <taxon>Ditrysia</taxon>
        <taxon>Tineoidea</taxon>
        <taxon>Psychidae</taxon>
        <taxon>Oiketicinae</taxon>
        <taxon>Eumeta</taxon>
    </lineage>
</organism>
<gene>
    <name evidence="2" type="ORF">EVAR_48461_1</name>
</gene>
<dbReference type="EMBL" id="BGZK01000838">
    <property type="protein sequence ID" value="GBP62288.1"/>
    <property type="molecule type" value="Genomic_DNA"/>
</dbReference>
<comment type="caution">
    <text evidence="2">The sequence shown here is derived from an EMBL/GenBank/DDBJ whole genome shotgun (WGS) entry which is preliminary data.</text>
</comment>
<reference evidence="2 3" key="1">
    <citation type="journal article" date="2019" name="Commun. Biol.">
        <title>The bagworm genome reveals a unique fibroin gene that provides high tensile strength.</title>
        <authorList>
            <person name="Kono N."/>
            <person name="Nakamura H."/>
            <person name="Ohtoshi R."/>
            <person name="Tomita M."/>
            <person name="Numata K."/>
            <person name="Arakawa K."/>
        </authorList>
    </citation>
    <scope>NUCLEOTIDE SEQUENCE [LARGE SCALE GENOMIC DNA]</scope>
</reference>
<feature type="compositionally biased region" description="Basic residues" evidence="1">
    <location>
        <begin position="65"/>
        <end position="80"/>
    </location>
</feature>
<keyword evidence="3" id="KW-1185">Reference proteome</keyword>
<name>A0A4C1XFT8_EUMVA</name>
<dbReference type="Proteomes" id="UP000299102">
    <property type="component" value="Unassembled WGS sequence"/>
</dbReference>
<evidence type="ECO:0000313" key="2">
    <source>
        <dbReference type="EMBL" id="GBP62288.1"/>
    </source>
</evidence>
<proteinExistence type="predicted"/>
<accession>A0A4C1XFT8</accession>
<evidence type="ECO:0000256" key="1">
    <source>
        <dbReference type="SAM" id="MobiDB-lite"/>
    </source>
</evidence>
<protein>
    <submittedName>
        <fullName evidence="2">Uncharacterized protein</fullName>
    </submittedName>
</protein>
<sequence>MAHSPAPDILLLLKRSVINTSQKMIAYDRSIRVTLAAMSSDDNPPLMKHGARTKGRSRPPEQTRRTARGGGRRLKVQSKS</sequence>
<dbReference type="AlphaFoldDB" id="A0A4C1XFT8"/>
<evidence type="ECO:0000313" key="3">
    <source>
        <dbReference type="Proteomes" id="UP000299102"/>
    </source>
</evidence>
<feature type="region of interest" description="Disordered" evidence="1">
    <location>
        <begin position="39"/>
        <end position="80"/>
    </location>
</feature>